<dbReference type="Proteomes" id="UP000008068">
    <property type="component" value="Unassembled WGS sequence"/>
</dbReference>
<organism evidence="8">
    <name type="scientific">Caenorhabditis brenneri</name>
    <name type="common">Nematode worm</name>
    <dbReference type="NCBI Taxonomy" id="135651"/>
    <lineage>
        <taxon>Eukaryota</taxon>
        <taxon>Metazoa</taxon>
        <taxon>Ecdysozoa</taxon>
        <taxon>Nematoda</taxon>
        <taxon>Chromadorea</taxon>
        <taxon>Rhabditida</taxon>
        <taxon>Rhabditina</taxon>
        <taxon>Rhabditomorpha</taxon>
        <taxon>Rhabditoidea</taxon>
        <taxon>Rhabditidae</taxon>
        <taxon>Peloderinae</taxon>
        <taxon>Caenorhabditis</taxon>
    </lineage>
</organism>
<dbReference type="OrthoDB" id="5801916at2759"/>
<evidence type="ECO:0000256" key="1">
    <source>
        <dbReference type="ARBA" id="ARBA00004141"/>
    </source>
</evidence>
<dbReference type="GO" id="GO:0004930">
    <property type="term" value="F:G protein-coupled receptor activity"/>
    <property type="evidence" value="ECO:0007669"/>
    <property type="project" value="InterPro"/>
</dbReference>
<dbReference type="PANTHER" id="PTHR31357">
    <property type="entry name" value="SERPENTINE RECEPTOR CLASS ALPHA-10"/>
    <property type="match status" value="1"/>
</dbReference>
<sequence length="247" mass="29075">MAFFRLNDPCIPLHVESDCVLFLQVLVAGISGMIYGQTGLLVERACATFMKEYGRMKSLLIGSLICLMVLVLSGSTGRIIVWDDTLKNYLLSCNSFPRQSQERSATFFSICTFLSLFNLLISVFMWKYNQKFEYSTPFVVGPRFRKREVLDSTSTICFLAFIQFIFMFIYSFGIFMLKTFRENFTYEQYYFWVVWLYTIPFTAALFPVLLVYRIRSSHFSRVMIIKKFTNTKQTQEDHIKQMKKVWD</sequence>
<accession>G0N3W3</accession>
<feature type="transmembrane region" description="Helical" evidence="6">
    <location>
        <begin position="59"/>
        <end position="81"/>
    </location>
</feature>
<dbReference type="InterPro" id="IPR051080">
    <property type="entry name" value="Nematode_rcpt-like_serp_alpha"/>
</dbReference>
<dbReference type="GO" id="GO:0016020">
    <property type="term" value="C:membrane"/>
    <property type="evidence" value="ECO:0007669"/>
    <property type="project" value="UniProtKB-SubCell"/>
</dbReference>
<evidence type="ECO:0000256" key="2">
    <source>
        <dbReference type="ARBA" id="ARBA00022692"/>
    </source>
</evidence>
<evidence type="ECO:0000313" key="8">
    <source>
        <dbReference type="Proteomes" id="UP000008068"/>
    </source>
</evidence>
<dbReference type="OMA" id="NTNRIMI"/>
<dbReference type="Pfam" id="PF02117">
    <property type="entry name" value="7TM_GPCR_Sra"/>
    <property type="match status" value="1"/>
</dbReference>
<dbReference type="FunCoup" id="G0N3W3">
    <property type="interactions" value="5"/>
</dbReference>
<evidence type="ECO:0000256" key="6">
    <source>
        <dbReference type="SAM" id="Phobius"/>
    </source>
</evidence>
<dbReference type="PANTHER" id="PTHR31357:SF5">
    <property type="entry name" value="SERPENTINE RECEPTOR CLASS ALPHA-1-RELATED"/>
    <property type="match status" value="1"/>
</dbReference>
<feature type="transmembrane region" description="Helical" evidence="6">
    <location>
        <begin position="155"/>
        <end position="177"/>
    </location>
</feature>
<comment type="similarity">
    <text evidence="5">Belongs to the nematode receptor-like protein sra family.</text>
</comment>
<dbReference type="eggNOG" id="ENOG502TJHT">
    <property type="taxonomic scope" value="Eukaryota"/>
</dbReference>
<keyword evidence="8" id="KW-1185">Reference proteome</keyword>
<gene>
    <name evidence="7" type="ORF">CAEBREN_00957</name>
</gene>
<feature type="transmembrane region" description="Helical" evidence="6">
    <location>
        <begin position="189"/>
        <end position="212"/>
    </location>
</feature>
<dbReference type="GO" id="GO:0004984">
    <property type="term" value="F:olfactory receptor activity"/>
    <property type="evidence" value="ECO:0007669"/>
    <property type="project" value="TreeGrafter"/>
</dbReference>
<proteinExistence type="inferred from homology"/>
<keyword evidence="4 6" id="KW-0472">Membrane</keyword>
<reference evidence="8" key="1">
    <citation type="submission" date="2011-07" db="EMBL/GenBank/DDBJ databases">
        <authorList>
            <consortium name="Caenorhabditis brenneri Sequencing and Analysis Consortium"/>
            <person name="Wilson R.K."/>
        </authorList>
    </citation>
    <scope>NUCLEOTIDE SEQUENCE [LARGE SCALE GENOMIC DNA]</scope>
    <source>
        <strain evidence="8">PB2801</strain>
    </source>
</reference>
<evidence type="ECO:0000313" key="7">
    <source>
        <dbReference type="EMBL" id="EGT51769.1"/>
    </source>
</evidence>
<feature type="transmembrane region" description="Helical" evidence="6">
    <location>
        <begin position="105"/>
        <end position="126"/>
    </location>
</feature>
<evidence type="ECO:0000256" key="3">
    <source>
        <dbReference type="ARBA" id="ARBA00022989"/>
    </source>
</evidence>
<dbReference type="STRING" id="135651.G0N3W3"/>
<keyword evidence="2 6" id="KW-0812">Transmembrane</keyword>
<keyword evidence="3 6" id="KW-1133">Transmembrane helix</keyword>
<dbReference type="InParanoid" id="G0N3W3"/>
<name>G0N3W3_CAEBE</name>
<dbReference type="EMBL" id="GL379835">
    <property type="protein sequence ID" value="EGT51769.1"/>
    <property type="molecule type" value="Genomic_DNA"/>
</dbReference>
<protein>
    <submittedName>
        <fullName evidence="7">Uncharacterized protein</fullName>
    </submittedName>
</protein>
<dbReference type="InterPro" id="IPR000344">
    <property type="entry name" value="7TM_GPCR_serpentine_rcpt_Sra"/>
</dbReference>
<evidence type="ECO:0000256" key="5">
    <source>
        <dbReference type="ARBA" id="ARBA00037994"/>
    </source>
</evidence>
<evidence type="ECO:0000256" key="4">
    <source>
        <dbReference type="ARBA" id="ARBA00023136"/>
    </source>
</evidence>
<dbReference type="PRINTS" id="PR00697">
    <property type="entry name" value="TMPROTEINSRA"/>
</dbReference>
<comment type="subcellular location">
    <subcellularLocation>
        <location evidence="1">Membrane</location>
        <topology evidence="1">Multi-pass membrane protein</topology>
    </subcellularLocation>
</comment>
<feature type="transmembrane region" description="Helical" evidence="6">
    <location>
        <begin position="20"/>
        <end position="38"/>
    </location>
</feature>
<dbReference type="HOGENOM" id="CLU_048025_0_0_1"/>
<dbReference type="AlphaFoldDB" id="G0N3W3"/>